<dbReference type="Pfam" id="PF11706">
    <property type="entry name" value="zf-CGNR"/>
    <property type="match status" value="1"/>
</dbReference>
<gene>
    <name evidence="2" type="ORF">C7T94_06195</name>
</gene>
<evidence type="ECO:0000313" key="3">
    <source>
        <dbReference type="Proteomes" id="UP000240912"/>
    </source>
</evidence>
<dbReference type="Proteomes" id="UP000240912">
    <property type="component" value="Unassembled WGS sequence"/>
</dbReference>
<dbReference type="EMBL" id="PYLS01000004">
    <property type="protein sequence ID" value="PST84303.1"/>
    <property type="molecule type" value="Genomic_DNA"/>
</dbReference>
<dbReference type="PANTHER" id="PTHR35525">
    <property type="entry name" value="BLL6575 PROTEIN"/>
    <property type="match status" value="1"/>
</dbReference>
<name>A0A2T3HPG9_9SPHI</name>
<feature type="domain" description="Zinc finger CGNR" evidence="1">
    <location>
        <begin position="190"/>
        <end position="230"/>
    </location>
</feature>
<reference evidence="2 3" key="1">
    <citation type="submission" date="2018-03" db="EMBL/GenBank/DDBJ databases">
        <authorList>
            <person name="Keele B.F."/>
        </authorList>
    </citation>
    <scope>NUCLEOTIDE SEQUENCE [LARGE SCALE GENOMIC DNA]</scope>
    <source>
        <strain evidence="2 3">YL28-9</strain>
    </source>
</reference>
<dbReference type="AlphaFoldDB" id="A0A2T3HPG9"/>
<evidence type="ECO:0000313" key="2">
    <source>
        <dbReference type="EMBL" id="PST84303.1"/>
    </source>
</evidence>
<dbReference type="InterPro" id="IPR010852">
    <property type="entry name" value="ABATE"/>
</dbReference>
<protein>
    <recommendedName>
        <fullName evidence="1">Zinc finger CGNR domain-containing protein</fullName>
    </recommendedName>
</protein>
<dbReference type="OrthoDB" id="123307at2"/>
<dbReference type="PANTHER" id="PTHR35525:SF3">
    <property type="entry name" value="BLL6575 PROTEIN"/>
    <property type="match status" value="1"/>
</dbReference>
<accession>A0A2T3HPG9</accession>
<sequence length="246" mass="27890">MITGKIVLYGNKTITGKNSFNGIKITHMLTLSTAATMTLDGGNVCLDFINSGYHQLETDEAERLHTYADFLLLARRLDLISASWHDDLLQLATQHPQKAAAVLSKARKIRTALYNLFTTRCDADPDGRRTGNLRVFNAALQDMWKQRKLTFEDGRYQSAWKHPKPHLEHPLLQLVLAAYSLLASRAQHDVKQCQGCLWLFLDQSKNHSRRWCDMQSCGSLVKSRRYYQRKKADGAAKQGRTGKAAK</sequence>
<evidence type="ECO:0000259" key="1">
    <source>
        <dbReference type="Pfam" id="PF11706"/>
    </source>
</evidence>
<dbReference type="SUPFAM" id="SSF160904">
    <property type="entry name" value="Jann2411-like"/>
    <property type="match status" value="1"/>
</dbReference>
<comment type="caution">
    <text evidence="2">The sequence shown here is derived from an EMBL/GenBank/DDBJ whole genome shotgun (WGS) entry which is preliminary data.</text>
</comment>
<dbReference type="Pfam" id="PF07336">
    <property type="entry name" value="ABATE"/>
    <property type="match status" value="1"/>
</dbReference>
<dbReference type="InterPro" id="IPR023286">
    <property type="entry name" value="ABATE_dom_sf"/>
</dbReference>
<proteinExistence type="predicted"/>
<keyword evidence="3" id="KW-1185">Reference proteome</keyword>
<organism evidence="2 3">
    <name type="scientific">Pedobacter yulinensis</name>
    <dbReference type="NCBI Taxonomy" id="2126353"/>
    <lineage>
        <taxon>Bacteria</taxon>
        <taxon>Pseudomonadati</taxon>
        <taxon>Bacteroidota</taxon>
        <taxon>Sphingobacteriia</taxon>
        <taxon>Sphingobacteriales</taxon>
        <taxon>Sphingobacteriaceae</taxon>
        <taxon>Pedobacter</taxon>
    </lineage>
</organism>
<dbReference type="Gene3D" id="1.10.3300.10">
    <property type="entry name" value="Jann2411-like domain"/>
    <property type="match status" value="1"/>
</dbReference>
<dbReference type="InterPro" id="IPR021005">
    <property type="entry name" value="Znf_CGNR"/>
</dbReference>